<sequence>MQGWLAFTQFVKIGTGGVIGLLVLMAIFLL</sequence>
<comment type="caution">
    <text evidence="3">The sequence shown here is derived from an EMBL/GenBank/DDBJ whole genome shotgun (WGS) entry which is preliminary data.</text>
</comment>
<proteinExistence type="predicted"/>
<feature type="domain" description="Cytochrome c oxidase subunit IV bacterial aa3 type" evidence="2">
    <location>
        <begin position="6"/>
        <end position="29"/>
    </location>
</feature>
<keyword evidence="1" id="KW-1133">Transmembrane helix</keyword>
<evidence type="ECO:0000259" key="2">
    <source>
        <dbReference type="Pfam" id="PF07835"/>
    </source>
</evidence>
<evidence type="ECO:0000256" key="1">
    <source>
        <dbReference type="SAM" id="Phobius"/>
    </source>
</evidence>
<accession>A0A418W564</accession>
<dbReference type="InterPro" id="IPR012422">
    <property type="entry name" value="Cyt_c_oxidase_su4_bac-aa3"/>
</dbReference>
<dbReference type="Pfam" id="PF07835">
    <property type="entry name" value="COX4_pro_2"/>
    <property type="match status" value="1"/>
</dbReference>
<keyword evidence="1" id="KW-0472">Membrane</keyword>
<evidence type="ECO:0000313" key="4">
    <source>
        <dbReference type="Proteomes" id="UP000283458"/>
    </source>
</evidence>
<protein>
    <submittedName>
        <fullName evidence="3">Aa3-type cytochrome c oxidase subunit IV</fullName>
    </submittedName>
</protein>
<gene>
    <name evidence="3" type="ORF">D3877_04610</name>
</gene>
<dbReference type="AlphaFoldDB" id="A0A418W564"/>
<dbReference type="Proteomes" id="UP000283458">
    <property type="component" value="Unassembled WGS sequence"/>
</dbReference>
<keyword evidence="4" id="KW-1185">Reference proteome</keyword>
<name>A0A418W564_9PROT</name>
<evidence type="ECO:0000313" key="3">
    <source>
        <dbReference type="EMBL" id="RJF85156.1"/>
    </source>
</evidence>
<organism evidence="3 4">
    <name type="scientific">Azospirillum cavernae</name>
    <dbReference type="NCBI Taxonomy" id="2320860"/>
    <lineage>
        <taxon>Bacteria</taxon>
        <taxon>Pseudomonadati</taxon>
        <taxon>Pseudomonadota</taxon>
        <taxon>Alphaproteobacteria</taxon>
        <taxon>Rhodospirillales</taxon>
        <taxon>Azospirillaceae</taxon>
        <taxon>Azospirillum</taxon>
    </lineage>
</organism>
<keyword evidence="1" id="KW-0812">Transmembrane</keyword>
<dbReference type="EMBL" id="QYUL01000001">
    <property type="protein sequence ID" value="RJF85156.1"/>
    <property type="molecule type" value="Genomic_DNA"/>
</dbReference>
<reference evidence="3 4" key="1">
    <citation type="submission" date="2018-09" db="EMBL/GenBank/DDBJ databases">
        <authorList>
            <person name="Zhu H."/>
        </authorList>
    </citation>
    <scope>NUCLEOTIDE SEQUENCE [LARGE SCALE GENOMIC DNA]</scope>
    <source>
        <strain evidence="3 4">K2W22B-5</strain>
    </source>
</reference>
<feature type="transmembrane region" description="Helical" evidence="1">
    <location>
        <begin position="6"/>
        <end position="29"/>
    </location>
</feature>